<accession>A0ACB8SLY0</accession>
<protein>
    <submittedName>
        <fullName evidence="1">Uncharacterized protein</fullName>
    </submittedName>
</protein>
<gene>
    <name evidence="1" type="ORF">BV25DRAFT_1457417</name>
</gene>
<reference evidence="1" key="2">
    <citation type="journal article" date="2022" name="New Phytol.">
        <title>Evolutionary transition to the ectomycorrhizal habit in the genomes of a hyperdiverse lineage of mushroom-forming fungi.</title>
        <authorList>
            <person name="Looney B."/>
            <person name="Miyauchi S."/>
            <person name="Morin E."/>
            <person name="Drula E."/>
            <person name="Courty P.E."/>
            <person name="Kohler A."/>
            <person name="Kuo A."/>
            <person name="LaButti K."/>
            <person name="Pangilinan J."/>
            <person name="Lipzen A."/>
            <person name="Riley R."/>
            <person name="Andreopoulos W."/>
            <person name="He G."/>
            <person name="Johnson J."/>
            <person name="Nolan M."/>
            <person name="Tritt A."/>
            <person name="Barry K.W."/>
            <person name="Grigoriev I.V."/>
            <person name="Nagy L.G."/>
            <person name="Hibbett D."/>
            <person name="Henrissat B."/>
            <person name="Matheny P.B."/>
            <person name="Labbe J."/>
            <person name="Martin F.M."/>
        </authorList>
    </citation>
    <scope>NUCLEOTIDE SEQUENCE</scope>
    <source>
        <strain evidence="1">HHB10654</strain>
    </source>
</reference>
<organism evidence="1 2">
    <name type="scientific">Artomyces pyxidatus</name>
    <dbReference type="NCBI Taxonomy" id="48021"/>
    <lineage>
        <taxon>Eukaryota</taxon>
        <taxon>Fungi</taxon>
        <taxon>Dikarya</taxon>
        <taxon>Basidiomycota</taxon>
        <taxon>Agaricomycotina</taxon>
        <taxon>Agaricomycetes</taxon>
        <taxon>Russulales</taxon>
        <taxon>Auriscalpiaceae</taxon>
        <taxon>Artomyces</taxon>
    </lineage>
</organism>
<keyword evidence="2" id="KW-1185">Reference proteome</keyword>
<name>A0ACB8SLY0_9AGAM</name>
<dbReference type="EMBL" id="MU277252">
    <property type="protein sequence ID" value="KAI0057100.1"/>
    <property type="molecule type" value="Genomic_DNA"/>
</dbReference>
<sequence length="538" mass="60387">MADADTARLCVQIIHSHFGPLTAKVAFTLLSRGRLTLAQLVRYSSLKPRIARACILVLVQHNVLWHAQTEEDGEVFEINTDECLTRLRFGRYVWQTEQLFGTAAAEIVQLILDHGKLRPPDIMSHLLVGDPKGIALYSQALYKLVTTSYLKPSTILAHVSPRDKRIRYESEEKAKISGFPTAKELREARETAAARLKREEEEAENVGLKKKAASSRSGKRKAEPEEVVDDDVYFRINYDKYNVHIRNKLIESAARERFNDGAALVIRATLKATESKQKTIEDIRSDSSTAANIAMELSDDDDLASGLVTSSSKKQKTITLVKSYLGMLAFADNPSPAGRAASFVSYSGSKVYVEFGIIATRLRRRVLEAVTRERHGDDGVRVLRLLLDTGKVDEKQISKVAMIAPKDIRPLLSAMSAESLISIQEVPKSADRNPTRTFYLWYVDPQKASSVLLGNLYKTLYNIEMRKTAEDEEPGVKAVLQKRERSDVSQDEGLLTRNEREALKEWESKIERLTILEARVEEAVFILRDLGPLGNGEE</sequence>
<dbReference type="Proteomes" id="UP000814140">
    <property type="component" value="Unassembled WGS sequence"/>
</dbReference>
<comment type="caution">
    <text evidence="1">The sequence shown here is derived from an EMBL/GenBank/DDBJ whole genome shotgun (WGS) entry which is preliminary data.</text>
</comment>
<reference evidence="1" key="1">
    <citation type="submission" date="2021-03" db="EMBL/GenBank/DDBJ databases">
        <authorList>
            <consortium name="DOE Joint Genome Institute"/>
            <person name="Ahrendt S."/>
            <person name="Looney B.P."/>
            <person name="Miyauchi S."/>
            <person name="Morin E."/>
            <person name="Drula E."/>
            <person name="Courty P.E."/>
            <person name="Chicoki N."/>
            <person name="Fauchery L."/>
            <person name="Kohler A."/>
            <person name="Kuo A."/>
            <person name="Labutti K."/>
            <person name="Pangilinan J."/>
            <person name="Lipzen A."/>
            <person name="Riley R."/>
            <person name="Andreopoulos W."/>
            <person name="He G."/>
            <person name="Johnson J."/>
            <person name="Barry K.W."/>
            <person name="Grigoriev I.V."/>
            <person name="Nagy L."/>
            <person name="Hibbett D."/>
            <person name="Henrissat B."/>
            <person name="Matheny P.B."/>
            <person name="Labbe J."/>
            <person name="Martin F."/>
        </authorList>
    </citation>
    <scope>NUCLEOTIDE SEQUENCE</scope>
    <source>
        <strain evidence="1">HHB10654</strain>
    </source>
</reference>
<evidence type="ECO:0000313" key="2">
    <source>
        <dbReference type="Proteomes" id="UP000814140"/>
    </source>
</evidence>
<evidence type="ECO:0000313" key="1">
    <source>
        <dbReference type="EMBL" id="KAI0057100.1"/>
    </source>
</evidence>
<proteinExistence type="predicted"/>